<dbReference type="EMBL" id="JAROYP010000014">
    <property type="protein sequence ID" value="MDH5163392.1"/>
    <property type="molecule type" value="Genomic_DNA"/>
</dbReference>
<dbReference type="PANTHER" id="PTHR46708:SF2">
    <property type="entry name" value="FIBRONECTIN TYPE-III DOMAIN-CONTAINING PROTEIN"/>
    <property type="match status" value="1"/>
</dbReference>
<evidence type="ECO:0000256" key="1">
    <source>
        <dbReference type="ARBA" id="ARBA00022737"/>
    </source>
</evidence>
<reference evidence="4" key="1">
    <citation type="submission" date="2023-03" db="EMBL/GenBank/DDBJ databases">
        <title>Bacterial isolates from washroom surfaces on a university campus.</title>
        <authorList>
            <person name="Holman D.B."/>
            <person name="Gzyl K.E."/>
            <person name="Taheri A.E."/>
        </authorList>
    </citation>
    <scope>NUCLEOTIDE SEQUENCE</scope>
    <source>
        <strain evidence="4">RD03</strain>
    </source>
</reference>
<dbReference type="CDD" id="cd00063">
    <property type="entry name" value="FN3"/>
    <property type="match status" value="3"/>
</dbReference>
<keyword evidence="2" id="KW-0732">Signal</keyword>
<organism evidence="4 5">
    <name type="scientific">Heyndrickxia oleronia</name>
    <dbReference type="NCBI Taxonomy" id="38875"/>
    <lineage>
        <taxon>Bacteria</taxon>
        <taxon>Bacillati</taxon>
        <taxon>Bacillota</taxon>
        <taxon>Bacilli</taxon>
        <taxon>Bacillales</taxon>
        <taxon>Bacillaceae</taxon>
        <taxon>Heyndrickxia</taxon>
    </lineage>
</organism>
<feature type="signal peptide" evidence="2">
    <location>
        <begin position="1"/>
        <end position="27"/>
    </location>
</feature>
<accession>A0AAW6T218</accession>
<feature type="domain" description="Fibronectin type-III" evidence="3">
    <location>
        <begin position="748"/>
        <end position="836"/>
    </location>
</feature>
<comment type="caution">
    <text evidence="4">The sequence shown here is derived from an EMBL/GenBank/DDBJ whole genome shotgun (WGS) entry which is preliminary data.</text>
</comment>
<dbReference type="InterPro" id="IPR036116">
    <property type="entry name" value="FN3_sf"/>
</dbReference>
<proteinExistence type="predicted"/>
<dbReference type="Gene3D" id="2.60.40.10">
    <property type="entry name" value="Immunoglobulins"/>
    <property type="match status" value="11"/>
</dbReference>
<evidence type="ECO:0000313" key="4">
    <source>
        <dbReference type="EMBL" id="MDH5163392.1"/>
    </source>
</evidence>
<keyword evidence="1" id="KW-0677">Repeat</keyword>
<name>A0AAW6T218_9BACI</name>
<gene>
    <name evidence="4" type="ORF">P5X88_20880</name>
</gene>
<dbReference type="SMART" id="SM00060">
    <property type="entry name" value="FN3"/>
    <property type="match status" value="10"/>
</dbReference>
<dbReference type="SUPFAM" id="SSF49265">
    <property type="entry name" value="Fibronectin type III"/>
    <property type="match status" value="5"/>
</dbReference>
<dbReference type="InterPro" id="IPR013783">
    <property type="entry name" value="Ig-like_fold"/>
</dbReference>
<dbReference type="Proteomes" id="UP001159179">
    <property type="component" value="Unassembled WGS sequence"/>
</dbReference>
<dbReference type="InterPro" id="IPR050991">
    <property type="entry name" value="ECM_Regulatory_Proteins"/>
</dbReference>
<dbReference type="InterPro" id="IPR003961">
    <property type="entry name" value="FN3_dom"/>
</dbReference>
<dbReference type="RefSeq" id="WP_280618094.1">
    <property type="nucleotide sequence ID" value="NZ_JAROYP010000014.1"/>
</dbReference>
<evidence type="ECO:0000313" key="5">
    <source>
        <dbReference type="Proteomes" id="UP001159179"/>
    </source>
</evidence>
<dbReference type="PANTHER" id="PTHR46708">
    <property type="entry name" value="TENASCIN"/>
    <property type="match status" value="1"/>
</dbReference>
<dbReference type="PROSITE" id="PS50853">
    <property type="entry name" value="FN3"/>
    <property type="match status" value="2"/>
</dbReference>
<dbReference type="Pfam" id="PF00041">
    <property type="entry name" value="fn3"/>
    <property type="match status" value="1"/>
</dbReference>
<feature type="chain" id="PRO_5043499089" evidence="2">
    <location>
        <begin position="28"/>
        <end position="1570"/>
    </location>
</feature>
<feature type="domain" description="Fibronectin type-III" evidence="3">
    <location>
        <begin position="840"/>
        <end position="924"/>
    </location>
</feature>
<protein>
    <submittedName>
        <fullName evidence="4">Fibronectin type III domain-containing protein</fullName>
    </submittedName>
</protein>
<evidence type="ECO:0000259" key="3">
    <source>
        <dbReference type="PROSITE" id="PS50853"/>
    </source>
</evidence>
<evidence type="ECO:0000256" key="2">
    <source>
        <dbReference type="SAM" id="SignalP"/>
    </source>
</evidence>
<sequence>MRFKLFSKKSKLNKLANAVLISTMAIAAIISPLPYEKANAAGYFTWNKYEPIEVEEYVLSGGKSEFDQPDPGCYISRQQIGDSEYYRQYCWTTVIKKGNFVGTVKDPIGNAYPSNGVHSDGYYYEYTGYDNNSAPTASTIPSQTISGKGKNSIVTLSSYFRDPDGDVLTYSANSSNSGVVTAQISGDRLILTGVKIGSVTITVTAKDPSGESVSRIFSVTVQNQAPTTPTISVPNKTFEYGDKETITWSASSDLDVDSITYELEVSYNNGSTWSKLYNGPNRYFDYTVPNNQNNAMFRVRAFDGTVYSPYNSSGNQGIQEAQYYWSKYSVANRYEETLGKGKDGGWTSSTGGDSTKYSYLYDISAGTSYSISNGKVILIGSFENSEEPIPTGTIYYTIVKRVNGNETEKLLVKNTVTDNFVGYSKTDFYNYPIIETPVGKGPDRLISNQIKAGYNTYPNNGLHTDGYWYIRGQRVATPDITPPIIELIEQENYGLTSTVEVKIYDHSKIKTIKFAKGRQNINYFSTNGTEITTSFVATENGDYTVYAEDEHGNKSVEVIKVAKINPLLTKNPGDFTLDDLINGGIENVLPEYFDEYKDALVQYQKDKGSKLTLEDIQLVIDAINAVKKAEKNPTYENIDNALNLVNKLINGKLKDSLNDRLKVLVTAPTNLKVEDIQSTTATLTWGSSFEGANYIVKRDGVKVYEGKDFTFTDKGLTPNKLHRYTVLTKIQNLESTETETLVLTKANPVRNITFSEIDHQGFRVTWDANGNTNGTRYQVLVKDGDKVKVDSDWITNLTGTAYNLEPGKSYNVEIKAMNDEGIETEVVSKQITVLDYVIDEIQNLRVSEINSKKVTIEWDHNQPDIEFIIEKSRGTIQSPSKVVEGNKLEDADVQVGKEYTYNVIARNKKYGTKSQAATVTVKVPLPDAPTAVQNLRYDLLDDGSYKFTWDTAEGANLYYFEIYDGSTRKVFKSTKDLEVITDKLEQGKTYSASVYAIDVYGQQTEKTTIEVKINNLPPVANITDFNAKVDKTTLTLSWEKVNGAYGYYVEKYVDGQRKTRKYVTETSYQEEVTPGTYEYRIQTYHSSGMLEPVSKIIVVESQNEDGSSNGGNNENGENSLAISSNVNGNNVSLTWNDVPERYGYYVERYLDGKRQFRKYSSTPSFEDKNVAAGVYEYRVIAYTKSGMQEPISHIVKVGETAPESTIKEISAVVNGQNVELSWNTVDSAYSYYIERYDKNGNRNYRRSVSTNSYTDQNVSNGEFEYKVIAYTPSGFQDPVTKKVQVGKPLENVTLDDFEIKVEGQTVTINWEKLDDIYGYYIERYDSKGNRNFRYSLNADQTEYVDSNVPYGDYQYKVIVYSKTGDMNPTSKKVSIDAPNYTLDSFDIEVEGKNVKLSWKEVPNTYYYYVERYRDGKRELRKTTNSTEYIDENVAEGDYEYRVIVYSKINGMQDPIVKNIKVGNETPPPVDENDEQVPNSNSLESVEINVEGNNVTLSWNKVDNIYNYYVQRFKDGRRQLHKSTGLETTYLDQNLADGEYEYHVFIYDKNGYGKEVIKKVIIGQEVDSIDN</sequence>